<protein>
    <recommendedName>
        <fullName evidence="5">Arrestin C-terminal-like domain-containing protein</fullName>
    </recommendedName>
</protein>
<dbReference type="OrthoDB" id="2333384at2759"/>
<dbReference type="SUPFAM" id="SSF81296">
    <property type="entry name" value="E set domains"/>
    <property type="match status" value="1"/>
</dbReference>
<name>A0A1X2GZI2_SYNRA</name>
<keyword evidence="4" id="KW-1185">Reference proteome</keyword>
<dbReference type="PANTHER" id="PTHR11188:SF17">
    <property type="entry name" value="FI21816P1"/>
    <property type="match status" value="1"/>
</dbReference>
<dbReference type="Proteomes" id="UP000242180">
    <property type="component" value="Unassembled WGS sequence"/>
</dbReference>
<dbReference type="Pfam" id="PF02752">
    <property type="entry name" value="Arrestin_C"/>
    <property type="match status" value="1"/>
</dbReference>
<organism evidence="3 4">
    <name type="scientific">Syncephalastrum racemosum</name>
    <name type="common">Filamentous fungus</name>
    <dbReference type="NCBI Taxonomy" id="13706"/>
    <lineage>
        <taxon>Eukaryota</taxon>
        <taxon>Fungi</taxon>
        <taxon>Fungi incertae sedis</taxon>
        <taxon>Mucoromycota</taxon>
        <taxon>Mucoromycotina</taxon>
        <taxon>Mucoromycetes</taxon>
        <taxon>Mucorales</taxon>
        <taxon>Syncephalastraceae</taxon>
        <taxon>Syncephalastrum</taxon>
    </lineage>
</organism>
<feature type="domain" description="Arrestin-like N-terminal" evidence="1">
    <location>
        <begin position="30"/>
        <end position="149"/>
    </location>
</feature>
<dbReference type="Gene3D" id="2.60.40.640">
    <property type="match status" value="1"/>
</dbReference>
<dbReference type="InterPro" id="IPR011022">
    <property type="entry name" value="Arrestin_C-like"/>
</dbReference>
<dbReference type="PANTHER" id="PTHR11188">
    <property type="entry name" value="ARRESTIN DOMAIN CONTAINING PROTEIN"/>
    <property type="match status" value="1"/>
</dbReference>
<proteinExistence type="predicted"/>
<reference evidence="3 4" key="1">
    <citation type="submission" date="2016-07" db="EMBL/GenBank/DDBJ databases">
        <title>Pervasive Adenine N6-methylation of Active Genes in Fungi.</title>
        <authorList>
            <consortium name="DOE Joint Genome Institute"/>
            <person name="Mondo S.J."/>
            <person name="Dannebaum R.O."/>
            <person name="Kuo R.C."/>
            <person name="Labutti K."/>
            <person name="Haridas S."/>
            <person name="Kuo A."/>
            <person name="Salamov A."/>
            <person name="Ahrendt S.R."/>
            <person name="Lipzen A."/>
            <person name="Sullivan W."/>
            <person name="Andreopoulos W.B."/>
            <person name="Clum A."/>
            <person name="Lindquist E."/>
            <person name="Daum C."/>
            <person name="Ramamoorthy G.K."/>
            <person name="Gryganskyi A."/>
            <person name="Culley D."/>
            <person name="Magnuson J.K."/>
            <person name="James T.Y."/>
            <person name="O'Malley M.A."/>
            <person name="Stajich J.E."/>
            <person name="Spatafora J.W."/>
            <person name="Visel A."/>
            <person name="Grigoriev I.V."/>
        </authorList>
    </citation>
    <scope>NUCLEOTIDE SEQUENCE [LARGE SCALE GENOMIC DNA]</scope>
    <source>
        <strain evidence="3 4">NRRL 2496</strain>
    </source>
</reference>
<evidence type="ECO:0000313" key="4">
    <source>
        <dbReference type="Proteomes" id="UP000242180"/>
    </source>
</evidence>
<dbReference type="InParanoid" id="A0A1X2GZI2"/>
<dbReference type="InterPro" id="IPR050357">
    <property type="entry name" value="Arrestin_domain-protein"/>
</dbReference>
<dbReference type="Pfam" id="PF00339">
    <property type="entry name" value="Arrestin_N"/>
    <property type="match status" value="1"/>
</dbReference>
<gene>
    <name evidence="3" type="ORF">BCR43DRAFT_499733</name>
</gene>
<evidence type="ECO:0000259" key="2">
    <source>
        <dbReference type="Pfam" id="PF02752"/>
    </source>
</evidence>
<dbReference type="EMBL" id="MCGN01000013">
    <property type="protein sequence ID" value="ORY89943.1"/>
    <property type="molecule type" value="Genomic_DNA"/>
</dbReference>
<dbReference type="GO" id="GO:0030674">
    <property type="term" value="F:protein-macromolecule adaptor activity"/>
    <property type="evidence" value="ECO:0007669"/>
    <property type="project" value="TreeGrafter"/>
</dbReference>
<evidence type="ECO:0000313" key="3">
    <source>
        <dbReference type="EMBL" id="ORY89943.1"/>
    </source>
</evidence>
<comment type="caution">
    <text evidence="3">The sequence shown here is derived from an EMBL/GenBank/DDBJ whole genome shotgun (WGS) entry which is preliminary data.</text>
</comment>
<dbReference type="InterPro" id="IPR014756">
    <property type="entry name" value="Ig_E-set"/>
</dbReference>
<sequence length="321" mass="36540">MFKKPTQQDVLRISLGHNGPVTVHNMQSDDEPGGLLRGTVVLDCPNELRIKALTLKFEGRAKVMWSEDGQYFRDERQVIHHEWHFLSSLPYNKAHRLNGKHCYHFSLPLPADLPSSLSEDRATISYHLKAVAERPAFSTNFVYKRTINVQREVLTPTLMRPVSSARTASSFSYRVQLNRHVYSPGAIVPLDVQVHTVCKVQSFVCVLKNYVTLVTARHACRFSHTLAYLRDDHFGPRQGDNASQHDIILKTEQLKIPEHLVADTQTELLRVKHKLKISFMLIRQDGTPAPCFGSDRGQNHHTYQCDTSLRTRNSTNGSAHL</sequence>
<accession>A0A1X2GZI2</accession>
<dbReference type="GO" id="GO:0005829">
    <property type="term" value="C:cytosol"/>
    <property type="evidence" value="ECO:0007669"/>
    <property type="project" value="TreeGrafter"/>
</dbReference>
<dbReference type="GO" id="GO:0005886">
    <property type="term" value="C:plasma membrane"/>
    <property type="evidence" value="ECO:0007669"/>
    <property type="project" value="TreeGrafter"/>
</dbReference>
<evidence type="ECO:0008006" key="5">
    <source>
        <dbReference type="Google" id="ProtNLM"/>
    </source>
</evidence>
<dbReference type="InterPro" id="IPR011021">
    <property type="entry name" value="Arrestin-like_N"/>
</dbReference>
<feature type="domain" description="Arrestin C-terminal-like" evidence="2">
    <location>
        <begin position="170"/>
        <end position="281"/>
    </location>
</feature>
<dbReference type="GO" id="GO:0070086">
    <property type="term" value="P:ubiquitin-dependent endocytosis"/>
    <property type="evidence" value="ECO:0007669"/>
    <property type="project" value="TreeGrafter"/>
</dbReference>
<dbReference type="GO" id="GO:0031625">
    <property type="term" value="F:ubiquitin protein ligase binding"/>
    <property type="evidence" value="ECO:0007669"/>
    <property type="project" value="TreeGrafter"/>
</dbReference>
<dbReference type="AlphaFoldDB" id="A0A1X2GZI2"/>
<dbReference type="STRING" id="13706.A0A1X2GZI2"/>
<evidence type="ECO:0000259" key="1">
    <source>
        <dbReference type="Pfam" id="PF00339"/>
    </source>
</evidence>
<dbReference type="InterPro" id="IPR014752">
    <property type="entry name" value="Arrestin-like_C"/>
</dbReference>